<dbReference type="Proteomes" id="UP001530293">
    <property type="component" value="Unassembled WGS sequence"/>
</dbReference>
<dbReference type="Gene3D" id="1.10.510.10">
    <property type="entry name" value="Transferase(Phosphotransferase) domain 1"/>
    <property type="match status" value="2"/>
</dbReference>
<name>A0ABD3M545_9STRA</name>
<dbReference type="PANTHER" id="PTHR24347">
    <property type="entry name" value="SERINE/THREONINE-PROTEIN KINASE"/>
    <property type="match status" value="1"/>
</dbReference>
<gene>
    <name evidence="2" type="ORF">ACHAWU_001188</name>
</gene>
<sequence>MTMMDNLVDDMESQFSLGGWGEVRTPAFDSYYVLQEKLQSGSYGTVFVGVHKIRKQKYAVKVVDRSKLSERADEALLQEVDIMRSLNPNSFEKSRQNLDDVSVKESHIIHVIDFYTSPTKYHIVMELARGSDVFDQLAKRRAYTEKDARDFARKMMLGIEFLHSRGIAHRDIKPENLLIMDSECGESRIKIADFGFARRFDMNNPDESMKTKCGTPAFVPPELVMGKDYGPKCDIWSAGCTLSGRPPFSFQKNTKNEMYRSIRAGDFVFYDDYWGHISMEAKKLVLGMLIVEPKSRLSASEVLNDEWMQTNDDVLMSLRLDKSLSEIISFNARRKLKGAMSAVMFATKGAFWDIDTTAIWRDNVSATGPEDASNSTPLFDQLYHLDTKLREGVHANLWQGTSTETNMIYAIKVINRENLNSLEDAAVLNEVSILKCLRHGHIIPLLDFIETPERFYLVMEKCDGGDVLDKVASIAQYSEKDACQLSKGLLEAVQYMHERGIAHRDLKVRLIRLALVSYVVFAHYSLPSLRHQPQNLLLGVSYIIRYCMLLHSKSHLDAMHLSFQCDRDSLSVKICDFGYAKRVHMPQSLKTLCGSLHYVAPELLKYHPYDQSADCWSLGVIIFFLLVGYLPFHHKDQNELFKIIRLGKFTFAKKFWTGISEEAKTLIQQLLDVDPTTRCTATQALNSKWLERAQESGVLEKNDLGDSLVKISKLNTSLKGAVRAIQWVNRNRDRFLSSVTVDNFDTDDMLDNEP</sequence>
<proteinExistence type="predicted"/>
<dbReference type="PROSITE" id="PS00108">
    <property type="entry name" value="PROTEIN_KINASE_ST"/>
    <property type="match status" value="1"/>
</dbReference>
<evidence type="ECO:0000259" key="1">
    <source>
        <dbReference type="PROSITE" id="PS50011"/>
    </source>
</evidence>
<accession>A0ABD3M545</accession>
<feature type="domain" description="Protein kinase" evidence="1">
    <location>
        <begin position="32"/>
        <end position="308"/>
    </location>
</feature>
<evidence type="ECO:0000313" key="3">
    <source>
        <dbReference type="Proteomes" id="UP001530293"/>
    </source>
</evidence>
<dbReference type="InterPro" id="IPR000719">
    <property type="entry name" value="Prot_kinase_dom"/>
</dbReference>
<organism evidence="2 3">
    <name type="scientific">Discostella pseudostelligera</name>
    <dbReference type="NCBI Taxonomy" id="259834"/>
    <lineage>
        <taxon>Eukaryota</taxon>
        <taxon>Sar</taxon>
        <taxon>Stramenopiles</taxon>
        <taxon>Ochrophyta</taxon>
        <taxon>Bacillariophyta</taxon>
        <taxon>Coscinodiscophyceae</taxon>
        <taxon>Thalassiosirophycidae</taxon>
        <taxon>Stephanodiscales</taxon>
        <taxon>Stephanodiscaceae</taxon>
        <taxon>Discostella</taxon>
    </lineage>
</organism>
<dbReference type="SUPFAM" id="SSF56112">
    <property type="entry name" value="Protein kinase-like (PK-like)"/>
    <property type="match status" value="2"/>
</dbReference>
<dbReference type="AlphaFoldDB" id="A0ABD3M545"/>
<dbReference type="EMBL" id="JALLBG020000211">
    <property type="protein sequence ID" value="KAL3759170.1"/>
    <property type="molecule type" value="Genomic_DNA"/>
</dbReference>
<dbReference type="Pfam" id="PF00069">
    <property type="entry name" value="Pkinase"/>
    <property type="match status" value="3"/>
</dbReference>
<comment type="caution">
    <text evidence="2">The sequence shown here is derived from an EMBL/GenBank/DDBJ whole genome shotgun (WGS) entry which is preliminary data.</text>
</comment>
<dbReference type="SMART" id="SM00220">
    <property type="entry name" value="S_TKc"/>
    <property type="match status" value="2"/>
</dbReference>
<feature type="domain" description="Protein kinase" evidence="1">
    <location>
        <begin position="383"/>
        <end position="690"/>
    </location>
</feature>
<dbReference type="InterPro" id="IPR008271">
    <property type="entry name" value="Ser/Thr_kinase_AS"/>
</dbReference>
<keyword evidence="3" id="KW-1185">Reference proteome</keyword>
<dbReference type="PROSITE" id="PS50011">
    <property type="entry name" value="PROTEIN_KINASE_DOM"/>
    <property type="match status" value="2"/>
</dbReference>
<dbReference type="InterPro" id="IPR011009">
    <property type="entry name" value="Kinase-like_dom_sf"/>
</dbReference>
<dbReference type="CDD" id="cd05117">
    <property type="entry name" value="STKc_CAMK"/>
    <property type="match status" value="2"/>
</dbReference>
<protein>
    <recommendedName>
        <fullName evidence="1">Protein kinase domain-containing protein</fullName>
    </recommendedName>
</protein>
<evidence type="ECO:0000313" key="2">
    <source>
        <dbReference type="EMBL" id="KAL3759170.1"/>
    </source>
</evidence>
<reference evidence="2 3" key="1">
    <citation type="submission" date="2024-10" db="EMBL/GenBank/DDBJ databases">
        <title>Updated reference genomes for cyclostephanoid diatoms.</title>
        <authorList>
            <person name="Roberts W.R."/>
            <person name="Alverson A.J."/>
        </authorList>
    </citation>
    <scope>NUCLEOTIDE SEQUENCE [LARGE SCALE GENOMIC DNA]</scope>
    <source>
        <strain evidence="2 3">AJA232-27</strain>
    </source>
</reference>